<proteinExistence type="predicted"/>
<dbReference type="EMBL" id="AP023355">
    <property type="protein sequence ID" value="BCJ37726.1"/>
    <property type="molecule type" value="Genomic_DNA"/>
</dbReference>
<evidence type="ECO:0000313" key="3">
    <source>
        <dbReference type="EMBL" id="BCJ37726.1"/>
    </source>
</evidence>
<dbReference type="SUPFAM" id="SSF51569">
    <property type="entry name" value="Aldolase"/>
    <property type="match status" value="1"/>
</dbReference>
<evidence type="ECO:0000313" key="4">
    <source>
        <dbReference type="Proteomes" id="UP000611640"/>
    </source>
</evidence>
<dbReference type="PANTHER" id="PTHR12128:SF38">
    <property type="entry name" value="DIHYDRODIPICOLINATE SYNTHETASE FAMILY PROTEIN (AFU_ORTHOLOGUE AFUA_6G00110)"/>
    <property type="match status" value="1"/>
</dbReference>
<dbReference type="AlphaFoldDB" id="A0A7R7DU02"/>
<dbReference type="PANTHER" id="PTHR12128">
    <property type="entry name" value="DIHYDRODIPICOLINATE SYNTHASE"/>
    <property type="match status" value="1"/>
</dbReference>
<feature type="compositionally biased region" description="Basic and acidic residues" evidence="2">
    <location>
        <begin position="9"/>
        <end position="19"/>
    </location>
</feature>
<dbReference type="SMART" id="SM01130">
    <property type="entry name" value="DHDPS"/>
    <property type="match status" value="1"/>
</dbReference>
<organism evidence="3 4">
    <name type="scientific">Actinocatenispora thailandica</name>
    <dbReference type="NCBI Taxonomy" id="227318"/>
    <lineage>
        <taxon>Bacteria</taxon>
        <taxon>Bacillati</taxon>
        <taxon>Actinomycetota</taxon>
        <taxon>Actinomycetes</taxon>
        <taxon>Micromonosporales</taxon>
        <taxon>Micromonosporaceae</taxon>
        <taxon>Actinocatenispora</taxon>
    </lineage>
</organism>
<dbReference type="CDD" id="cd00408">
    <property type="entry name" value="DHDPS-like"/>
    <property type="match status" value="1"/>
</dbReference>
<keyword evidence="1" id="KW-0456">Lyase</keyword>
<dbReference type="GO" id="GO:0008840">
    <property type="term" value="F:4-hydroxy-tetrahydrodipicolinate synthase activity"/>
    <property type="evidence" value="ECO:0007669"/>
    <property type="project" value="TreeGrafter"/>
</dbReference>
<reference evidence="3 4" key="1">
    <citation type="submission" date="2020-08" db="EMBL/GenBank/DDBJ databases">
        <title>Whole genome shotgun sequence of Actinocatenispora thailandica NBRC 105041.</title>
        <authorList>
            <person name="Komaki H."/>
            <person name="Tamura T."/>
        </authorList>
    </citation>
    <scope>NUCLEOTIDE SEQUENCE [LARGE SCALE GENOMIC DNA]</scope>
    <source>
        <strain evidence="3 4">NBRC 105041</strain>
    </source>
</reference>
<sequence length="339" mass="34824">MAGFGQDTSGDREGERVGDELADTTPRLTEAIRGRLIAAPVTPMDESAHIAPADLDRYAAAIAGAVDGVCVWAHTARGLELTDTQRDAVLAAFRAATDGPLLAAVGPPAGTGDDFASQCAATARLAERAAAGGADALMVYPVSSLRAPQTRAERTIRLHAEVAAAAGLPVTGFLLYPEAGGVSYPPALLTELAARPEVFGVKLATLYDAVACQDAIAAIHAGGALAITGEDRMFGPSLLWGADAALVGVAAAVAELSARLVHAWFAGETAAFVVAARRLDRFAAAVFRDPMDGYVQRMLWAAEREGIIPAASAHDPHGVRPDPAERAAVAAAYRDAVGG</sequence>
<accession>A0A7R7DU02</accession>
<dbReference type="InterPro" id="IPR013785">
    <property type="entry name" value="Aldolase_TIM"/>
</dbReference>
<dbReference type="Gene3D" id="3.20.20.70">
    <property type="entry name" value="Aldolase class I"/>
    <property type="match status" value="1"/>
</dbReference>
<protein>
    <recommendedName>
        <fullName evidence="5">Dihydrodipicolinate synthase family protein</fullName>
    </recommendedName>
</protein>
<keyword evidence="4" id="KW-1185">Reference proteome</keyword>
<name>A0A7R7DU02_9ACTN</name>
<gene>
    <name evidence="3" type="ORF">Athai_52290</name>
</gene>
<evidence type="ECO:0008006" key="5">
    <source>
        <dbReference type="Google" id="ProtNLM"/>
    </source>
</evidence>
<evidence type="ECO:0000256" key="1">
    <source>
        <dbReference type="ARBA" id="ARBA00023239"/>
    </source>
</evidence>
<evidence type="ECO:0000256" key="2">
    <source>
        <dbReference type="SAM" id="MobiDB-lite"/>
    </source>
</evidence>
<dbReference type="InterPro" id="IPR002220">
    <property type="entry name" value="DapA-like"/>
</dbReference>
<dbReference type="RefSeq" id="WP_203963890.1">
    <property type="nucleotide sequence ID" value="NZ_AP023355.1"/>
</dbReference>
<dbReference type="Proteomes" id="UP000611640">
    <property type="component" value="Chromosome"/>
</dbReference>
<feature type="region of interest" description="Disordered" evidence="2">
    <location>
        <begin position="1"/>
        <end position="25"/>
    </location>
</feature>
<dbReference type="Pfam" id="PF00701">
    <property type="entry name" value="DHDPS"/>
    <property type="match status" value="1"/>
</dbReference>
<dbReference type="KEGG" id="atl:Athai_52290"/>